<dbReference type="PANTHER" id="PTHR30386">
    <property type="entry name" value="MEMBRANE FUSION SUBUNIT OF EMRAB-TOLC MULTIDRUG EFFLUX PUMP"/>
    <property type="match status" value="1"/>
</dbReference>
<keyword evidence="4" id="KW-1133">Transmembrane helix</keyword>
<evidence type="ECO:0000256" key="5">
    <source>
        <dbReference type="ARBA" id="ARBA00023136"/>
    </source>
</evidence>
<keyword evidence="9" id="KW-1185">Reference proteome</keyword>
<evidence type="ECO:0000313" key="8">
    <source>
        <dbReference type="EMBL" id="MCZ8511978.1"/>
    </source>
</evidence>
<dbReference type="SUPFAM" id="SSF51230">
    <property type="entry name" value="Single hybrid motif"/>
    <property type="match status" value="1"/>
</dbReference>
<dbReference type="InterPro" id="IPR058636">
    <property type="entry name" value="Beta-barrel_YknX"/>
</dbReference>
<gene>
    <name evidence="8" type="ORF">O9H85_05975</name>
</gene>
<evidence type="ECO:0000259" key="6">
    <source>
        <dbReference type="Pfam" id="PF25990"/>
    </source>
</evidence>
<dbReference type="Proteomes" id="UP001527882">
    <property type="component" value="Unassembled WGS sequence"/>
</dbReference>
<dbReference type="PANTHER" id="PTHR30386:SF26">
    <property type="entry name" value="TRANSPORT PROTEIN COMB"/>
    <property type="match status" value="1"/>
</dbReference>
<evidence type="ECO:0000259" key="7">
    <source>
        <dbReference type="Pfam" id="PF25997"/>
    </source>
</evidence>
<keyword evidence="3" id="KW-0812">Transmembrane</keyword>
<comment type="subcellular location">
    <subcellularLocation>
        <location evidence="1">Membrane</location>
        <topology evidence="1">Single-pass membrane protein</topology>
    </subcellularLocation>
</comment>
<dbReference type="CDD" id="cd06849">
    <property type="entry name" value="lipoyl_domain"/>
    <property type="match status" value="1"/>
</dbReference>
<sequence>MKKKIILIAVLLLVLVGGGSAGAYYYNEVSKYISTEDAKVQGDLRAIGSLSAGKLIEWRYKEGDSFDKGDVLGIVETAPARGTTPASTVEILAADKGTIIQTNAVQDQTVAPGAALAMSTDLSQLYIVTNLAETDIASIHVGSKATVKIDAFKDATFTGHVDKIGLGTNSSFSLVSITNASGNYTKVIQKVQVKIVLDDYQGKRLIPGYNATVKIEK</sequence>
<proteinExistence type="inferred from homology"/>
<dbReference type="InterPro" id="IPR058635">
    <property type="entry name" value="BSH_YhbJ"/>
</dbReference>
<evidence type="ECO:0000313" key="9">
    <source>
        <dbReference type="Proteomes" id="UP001527882"/>
    </source>
</evidence>
<evidence type="ECO:0000256" key="2">
    <source>
        <dbReference type="ARBA" id="ARBA00009477"/>
    </source>
</evidence>
<dbReference type="Pfam" id="PF25990">
    <property type="entry name" value="Beta-barrel_YknX"/>
    <property type="match status" value="1"/>
</dbReference>
<feature type="domain" description="YhbJ barrel-sandwich hybrid" evidence="7">
    <location>
        <begin position="43"/>
        <end position="121"/>
    </location>
</feature>
<dbReference type="RefSeq" id="WP_269880369.1">
    <property type="nucleotide sequence ID" value="NZ_JAQAGZ010000003.1"/>
</dbReference>
<dbReference type="Pfam" id="PF25997">
    <property type="entry name" value="BSH_YhbJ"/>
    <property type="match status" value="1"/>
</dbReference>
<evidence type="ECO:0000256" key="1">
    <source>
        <dbReference type="ARBA" id="ARBA00004167"/>
    </source>
</evidence>
<dbReference type="InterPro" id="IPR050739">
    <property type="entry name" value="MFP"/>
</dbReference>
<dbReference type="Gene3D" id="2.40.30.170">
    <property type="match status" value="1"/>
</dbReference>
<evidence type="ECO:0000256" key="3">
    <source>
        <dbReference type="ARBA" id="ARBA00022692"/>
    </source>
</evidence>
<organism evidence="8 9">
    <name type="scientific">Paenibacillus gyeongsangnamensis</name>
    <dbReference type="NCBI Taxonomy" id="3388067"/>
    <lineage>
        <taxon>Bacteria</taxon>
        <taxon>Bacillati</taxon>
        <taxon>Bacillota</taxon>
        <taxon>Bacilli</taxon>
        <taxon>Bacillales</taxon>
        <taxon>Paenibacillaceae</taxon>
        <taxon>Paenibacillus</taxon>
    </lineage>
</organism>
<comment type="caution">
    <text evidence="8">The sequence shown here is derived from an EMBL/GenBank/DDBJ whole genome shotgun (WGS) entry which is preliminary data.</text>
</comment>
<keyword evidence="5" id="KW-0472">Membrane</keyword>
<feature type="domain" description="YknX-like beta-barrel" evidence="6">
    <location>
        <begin position="127"/>
        <end position="215"/>
    </location>
</feature>
<dbReference type="InterPro" id="IPR011053">
    <property type="entry name" value="Single_hybrid_motif"/>
</dbReference>
<reference evidence="8 9" key="1">
    <citation type="submission" date="2022-12" db="EMBL/GenBank/DDBJ databases">
        <title>Draft genome sequence of Paenibacillus sp. dW9.</title>
        <authorList>
            <person name="Choi E.-W."/>
            <person name="Kim D.-U."/>
        </authorList>
    </citation>
    <scope>NUCLEOTIDE SEQUENCE [LARGE SCALE GENOMIC DNA]</scope>
    <source>
        <strain evidence="9">dW9</strain>
    </source>
</reference>
<dbReference type="EMBL" id="JAQAGZ010000003">
    <property type="protein sequence ID" value="MCZ8511978.1"/>
    <property type="molecule type" value="Genomic_DNA"/>
</dbReference>
<evidence type="ECO:0000256" key="4">
    <source>
        <dbReference type="ARBA" id="ARBA00022989"/>
    </source>
</evidence>
<protein>
    <submittedName>
        <fullName evidence="8">Efflux RND transporter periplasmic adaptor subunit</fullName>
    </submittedName>
</protein>
<comment type="similarity">
    <text evidence="2">Belongs to the membrane fusion protein (MFP) (TC 8.A.1) family.</text>
</comment>
<accession>A0ABT4Q579</accession>
<name>A0ABT4Q579_9BACL</name>